<dbReference type="SUPFAM" id="SSF54786">
    <property type="entry name" value="YcfA/nrd intein domain"/>
    <property type="match status" value="1"/>
</dbReference>
<dbReference type="Pfam" id="PF07927">
    <property type="entry name" value="HicA_toxin"/>
    <property type="match status" value="1"/>
</dbReference>
<evidence type="ECO:0000256" key="3">
    <source>
        <dbReference type="ARBA" id="ARBA00022722"/>
    </source>
</evidence>
<keyword evidence="7" id="KW-0346">Stress response</keyword>
<evidence type="ECO:0000256" key="4">
    <source>
        <dbReference type="ARBA" id="ARBA00022759"/>
    </source>
</evidence>
<evidence type="ECO:0000256" key="2">
    <source>
        <dbReference type="ARBA" id="ARBA00022649"/>
    </source>
</evidence>
<name>A0A1L6XDG2_9LACO</name>
<keyword evidence="4" id="KW-0255">Endonuclease</keyword>
<reference evidence="8 9" key="1">
    <citation type="submission" date="2016-12" db="EMBL/GenBank/DDBJ databases">
        <title>The whole genome sequencing and assembly of Lactobacillus amylophilus DSM 20533T strain.</title>
        <authorList>
            <person name="Lee Y.-J."/>
            <person name="Yi H."/>
            <person name="Bahn Y.-S."/>
            <person name="Kim J.F."/>
            <person name="Lee D.-W."/>
        </authorList>
    </citation>
    <scope>NUCLEOTIDE SEQUENCE [LARGE SCALE GENOMIC DNA]</scope>
    <source>
        <strain evidence="8 9">DSM 20533</strain>
    </source>
</reference>
<gene>
    <name evidence="8" type="ORF">LA20533_07030</name>
</gene>
<keyword evidence="2" id="KW-1277">Toxin-antitoxin system</keyword>
<dbReference type="InterPro" id="IPR038570">
    <property type="entry name" value="HicA_sf"/>
</dbReference>
<keyword evidence="5" id="KW-0378">Hydrolase</keyword>
<evidence type="ECO:0000313" key="9">
    <source>
        <dbReference type="Proteomes" id="UP000185499"/>
    </source>
</evidence>
<dbReference type="GO" id="GO:0003729">
    <property type="term" value="F:mRNA binding"/>
    <property type="evidence" value="ECO:0007669"/>
    <property type="project" value="InterPro"/>
</dbReference>
<dbReference type="KEGG" id="lah:LA20533_07030"/>
<evidence type="ECO:0000256" key="5">
    <source>
        <dbReference type="ARBA" id="ARBA00022801"/>
    </source>
</evidence>
<dbReference type="AlphaFoldDB" id="A0A1L6XDG2"/>
<evidence type="ECO:0000256" key="7">
    <source>
        <dbReference type="ARBA" id="ARBA00023016"/>
    </source>
</evidence>
<evidence type="ECO:0000256" key="6">
    <source>
        <dbReference type="ARBA" id="ARBA00022884"/>
    </source>
</evidence>
<evidence type="ECO:0000256" key="1">
    <source>
        <dbReference type="ARBA" id="ARBA00006620"/>
    </source>
</evidence>
<dbReference type="GO" id="GO:0004519">
    <property type="term" value="F:endonuclease activity"/>
    <property type="evidence" value="ECO:0007669"/>
    <property type="project" value="UniProtKB-KW"/>
</dbReference>
<comment type="similarity">
    <text evidence="1">Belongs to the HicA mRNA interferase family.</text>
</comment>
<sequence length="63" mass="7329">MPMKPDKLEKIVLRQGFKLVPGKGKGSHRRYKHPDGRTTEINFHSREIKKGTQDKIFKQIGLK</sequence>
<dbReference type="EMBL" id="CP018888">
    <property type="protein sequence ID" value="APT19012.1"/>
    <property type="molecule type" value="Genomic_DNA"/>
</dbReference>
<dbReference type="Proteomes" id="UP000185499">
    <property type="component" value="Chromosome"/>
</dbReference>
<dbReference type="OrthoDB" id="286048at2"/>
<dbReference type="InterPro" id="IPR012933">
    <property type="entry name" value="HicA_mRNA_interferase"/>
</dbReference>
<keyword evidence="9" id="KW-1185">Reference proteome</keyword>
<keyword evidence="6" id="KW-0694">RNA-binding</keyword>
<keyword evidence="3" id="KW-0540">Nuclease</keyword>
<proteinExistence type="inferred from homology"/>
<dbReference type="GO" id="GO:0016787">
    <property type="term" value="F:hydrolase activity"/>
    <property type="evidence" value="ECO:0007669"/>
    <property type="project" value="UniProtKB-KW"/>
</dbReference>
<dbReference type="Gene3D" id="3.30.920.30">
    <property type="entry name" value="Hypothetical protein"/>
    <property type="match status" value="1"/>
</dbReference>
<protein>
    <submittedName>
        <fullName evidence="8">Toxin HicA</fullName>
    </submittedName>
</protein>
<accession>A0A1L6XDG2</accession>
<organism evidence="8 9">
    <name type="scientific">Amylolactobacillus amylophilus DSM 20533 = JCM 1125</name>
    <dbReference type="NCBI Taxonomy" id="1423721"/>
    <lineage>
        <taxon>Bacteria</taxon>
        <taxon>Bacillati</taxon>
        <taxon>Bacillota</taxon>
        <taxon>Bacilli</taxon>
        <taxon>Lactobacillales</taxon>
        <taxon>Lactobacillaceae</taxon>
        <taxon>Amylolactobacillus</taxon>
    </lineage>
</organism>
<evidence type="ECO:0000313" key="8">
    <source>
        <dbReference type="EMBL" id="APT19012.1"/>
    </source>
</evidence>